<dbReference type="HOGENOM" id="CLU_2163858_0_0_5"/>
<evidence type="ECO:0000313" key="2">
    <source>
        <dbReference type="Proteomes" id="UP000005092"/>
    </source>
</evidence>
<dbReference type="EMBL" id="JH719381">
    <property type="protein sequence ID" value="EJB08210.1"/>
    <property type="molecule type" value="Genomic_DNA"/>
</dbReference>
<gene>
    <name evidence="1" type="ORF">Rleg9DRAFT_7245</name>
</gene>
<dbReference type="Proteomes" id="UP000005092">
    <property type="component" value="Unassembled WGS sequence"/>
</dbReference>
<dbReference type="AlphaFoldDB" id="J0HCM2"/>
<dbReference type="GO" id="GO:0016746">
    <property type="term" value="F:acyltransferase activity"/>
    <property type="evidence" value="ECO:0007669"/>
    <property type="project" value="UniProtKB-KW"/>
</dbReference>
<dbReference type="InterPro" id="IPR029058">
    <property type="entry name" value="AB_hydrolase_fold"/>
</dbReference>
<keyword evidence="1" id="KW-0378">Hydrolase</keyword>
<dbReference type="Gene3D" id="3.40.50.1820">
    <property type="entry name" value="alpha/beta hydrolase"/>
    <property type="match status" value="1"/>
</dbReference>
<feature type="non-terminal residue" evidence="1">
    <location>
        <position position="1"/>
    </location>
</feature>
<dbReference type="SUPFAM" id="SSF53474">
    <property type="entry name" value="alpha/beta-Hydrolases"/>
    <property type="match status" value="1"/>
</dbReference>
<keyword evidence="1" id="KW-0012">Acyltransferase</keyword>
<evidence type="ECO:0000313" key="1">
    <source>
        <dbReference type="EMBL" id="EJB08210.1"/>
    </source>
</evidence>
<accession>J0HCM2</accession>
<dbReference type="GO" id="GO:0016787">
    <property type="term" value="F:hydrolase activity"/>
    <property type="evidence" value="ECO:0007669"/>
    <property type="project" value="UniProtKB-KW"/>
</dbReference>
<dbReference type="PANTHER" id="PTHR43689">
    <property type="entry name" value="HYDROLASE"/>
    <property type="match status" value="1"/>
</dbReference>
<keyword evidence="1" id="KW-0808">Transferase</keyword>
<name>J0HCM2_RHILT</name>
<organism evidence="1 2">
    <name type="scientific">Rhizobium leguminosarum bv. trifolii WSM597</name>
    <dbReference type="NCBI Taxonomy" id="754764"/>
    <lineage>
        <taxon>Bacteria</taxon>
        <taxon>Pseudomonadati</taxon>
        <taxon>Pseudomonadota</taxon>
        <taxon>Alphaproteobacteria</taxon>
        <taxon>Hyphomicrobiales</taxon>
        <taxon>Rhizobiaceae</taxon>
        <taxon>Rhizobium/Agrobacterium group</taxon>
        <taxon>Rhizobium</taxon>
    </lineage>
</organism>
<proteinExistence type="predicted"/>
<protein>
    <submittedName>
        <fullName evidence="1">Putative hydrolase or acyltransferase of alpha/beta superfamily</fullName>
    </submittedName>
</protein>
<reference evidence="1 2" key="1">
    <citation type="submission" date="2012-02" db="EMBL/GenBank/DDBJ databases">
        <title>Improved High-Quality Draft Sequence of Rhizobium leguminosarum bv. trifolii WSM597.</title>
        <authorList>
            <consortium name="US DOE Joint Genome Institute"/>
            <person name="Lucas S."/>
            <person name="Han J."/>
            <person name="Lapidus A."/>
            <person name="Cheng J.-F."/>
            <person name="Goodwin L."/>
            <person name="Pitluck S."/>
            <person name="Peters L."/>
            <person name="Ovchinnikova G."/>
            <person name="Held B."/>
            <person name="Detter J.C."/>
            <person name="Han C."/>
            <person name="Tapia R."/>
            <person name="Land M."/>
            <person name="Hauser L."/>
            <person name="Kyrpides N."/>
            <person name="Ivanova N."/>
            <person name="Pagani I."/>
            <person name="Brau L."/>
            <person name="Yates R."/>
            <person name="O'Hara G."/>
            <person name="Rui T."/>
            <person name="Howieson J."/>
            <person name="Reeve W."/>
            <person name="Woyke T."/>
        </authorList>
    </citation>
    <scope>NUCLEOTIDE SEQUENCE [LARGE SCALE GENOMIC DNA]</scope>
    <source>
        <strain evidence="1 2">WSM597</strain>
    </source>
</reference>
<dbReference type="PANTHER" id="PTHR43689:SF8">
    <property type="entry name" value="ALPHA_BETA-HYDROLASES SUPERFAMILY PROTEIN"/>
    <property type="match status" value="1"/>
</dbReference>
<sequence length="111" mass="11624">ADPSKITNDMVEGTLRFKRLEGVPEALSAIADAIADNGGQKQSIGATLNGLSCPVTLIWGDQDQIVPVPEQAEIPANATFVNLQTTGHMPQMEAAAAVNDQIKKTIKQAGA</sequence>